<accession>A0ABU1ZPY6</accession>
<dbReference type="PROSITE" id="PS00330">
    <property type="entry name" value="HEMOLYSIN_CALCIUM"/>
    <property type="match status" value="3"/>
</dbReference>
<dbReference type="InterPro" id="IPR011049">
    <property type="entry name" value="Serralysin-like_metalloprot_C"/>
</dbReference>
<evidence type="ECO:0000313" key="5">
    <source>
        <dbReference type="EMBL" id="MDR7307614.1"/>
    </source>
</evidence>
<dbReference type="Gene3D" id="2.150.10.10">
    <property type="entry name" value="Serralysin-like metalloprotease, C-terminal"/>
    <property type="match status" value="5"/>
</dbReference>
<gene>
    <name evidence="5" type="ORF">J2X15_002918</name>
</gene>
<feature type="non-terminal residue" evidence="5">
    <location>
        <position position="1"/>
    </location>
</feature>
<proteinExistence type="predicted"/>
<keyword evidence="6" id="KW-1185">Reference proteome</keyword>
<comment type="subcellular location">
    <subcellularLocation>
        <location evidence="1">Secreted</location>
    </subcellularLocation>
</comment>
<dbReference type="InterPro" id="IPR001343">
    <property type="entry name" value="Hemolysn_Ca-bd"/>
</dbReference>
<evidence type="ECO:0000313" key="6">
    <source>
        <dbReference type="Proteomes" id="UP001268089"/>
    </source>
</evidence>
<organism evidence="5 6">
    <name type="scientific">Rhodoferax saidenbachensis</name>
    <dbReference type="NCBI Taxonomy" id="1484693"/>
    <lineage>
        <taxon>Bacteria</taxon>
        <taxon>Pseudomonadati</taxon>
        <taxon>Pseudomonadota</taxon>
        <taxon>Betaproteobacteria</taxon>
        <taxon>Burkholderiales</taxon>
        <taxon>Comamonadaceae</taxon>
        <taxon>Rhodoferax</taxon>
    </lineage>
</organism>
<dbReference type="Pfam" id="PF06594">
    <property type="entry name" value="HCBP_related"/>
    <property type="match status" value="1"/>
</dbReference>
<dbReference type="PRINTS" id="PR00313">
    <property type="entry name" value="CABNDNGRPT"/>
</dbReference>
<name>A0ABU1ZPY6_9BURK</name>
<reference evidence="5 6" key="1">
    <citation type="submission" date="2023-07" db="EMBL/GenBank/DDBJ databases">
        <title>Sorghum-associated microbial communities from plants grown in Nebraska, USA.</title>
        <authorList>
            <person name="Schachtman D."/>
        </authorList>
    </citation>
    <scope>NUCLEOTIDE SEQUENCE [LARGE SCALE GENOMIC DNA]</scope>
    <source>
        <strain evidence="5 6">BE308</strain>
    </source>
</reference>
<protein>
    <submittedName>
        <fullName evidence="5">Ca2+-binding RTX toxin-like protein</fullName>
    </submittedName>
</protein>
<dbReference type="EMBL" id="JAVDXO010000007">
    <property type="protein sequence ID" value="MDR7307614.1"/>
    <property type="molecule type" value="Genomic_DNA"/>
</dbReference>
<dbReference type="RefSeq" id="WP_310344014.1">
    <property type="nucleotide sequence ID" value="NZ_JAVDXO010000007.1"/>
</dbReference>
<sequence length="714" mass="71647">DGGGLADNMAGGTGDDIYVVDVFNDVVTEALNEGIDTVMSSAANWTLAANFENLTLIGTDAINGTGNLGDNVLTGNSGVNVLSGGAGNDTYVVTAGDSTIETANQGIDTVQSSITWTLGANIENLTLTGTAAIDGTGNALDNVLTGNSGMNVLIGGAGNDTYVVTSGDTVTEVANEGIDTVQSSVTWTLGGNFENLTLTGAAAIDGTGNELNNALTGNSGNNTLSGGAGNDQLDGGAGADTLLGGTGNDTYLVDNVADVVIEVFNEGIDTVQSSVSYTLAANVENLTLTGTAAINATGNVLDNVLTGNSGVNVLTGGAGNDTYYVDANTDVVVEAVNEGIDTIVSSVSLNLVANVENITYTGTGAFSGTGNALDNVMTGNSGNNTLLGGAGNDTLDGGVGADALQGGIGDDTYVVDNASDVVTENANEGIDTVLSSITWTLGANIENLTLTGNNAVSGTGNALDNVLKGNSNANTLTGGAGNDTLDGGGLADNMAGGTGDDIYVVDVFNDVVTEALNEGIDTVQSSIDWSLGGNIENLTLTGTAGLSGTGNNLDNVIKGNAGYNTLTGGLGNDTLDGGAGLDTLVGGAGNDTYWLGRGYDVDTISENDATAGNIDMARFDAGIAVDQLWFTKAGNNLDVNIVGTSDKFTLTNWYLGNQYHVEQFKTSDGKILLDSKVQNLVDAMAAFAPPAAGQTTLPANYATSLTPVIAANWQ</sequence>
<evidence type="ECO:0000256" key="1">
    <source>
        <dbReference type="ARBA" id="ARBA00004613"/>
    </source>
</evidence>
<comment type="caution">
    <text evidence="5">The sequence shown here is derived from an EMBL/GenBank/DDBJ whole genome shotgun (WGS) entry which is preliminary data.</text>
</comment>
<dbReference type="SUPFAM" id="SSF51120">
    <property type="entry name" value="beta-Roll"/>
    <property type="match status" value="5"/>
</dbReference>
<keyword evidence="2" id="KW-0964">Secreted</keyword>
<dbReference type="PANTHER" id="PTHR38340">
    <property type="entry name" value="S-LAYER PROTEIN"/>
    <property type="match status" value="1"/>
</dbReference>
<evidence type="ECO:0000259" key="4">
    <source>
        <dbReference type="Pfam" id="PF06594"/>
    </source>
</evidence>
<dbReference type="InterPro" id="IPR018511">
    <property type="entry name" value="Hemolysin-typ_Ca-bd_CS"/>
</dbReference>
<evidence type="ECO:0000256" key="3">
    <source>
        <dbReference type="ARBA" id="ARBA00022837"/>
    </source>
</evidence>
<dbReference type="InterPro" id="IPR050557">
    <property type="entry name" value="RTX_toxin/Mannuronan_C5-epim"/>
</dbReference>
<feature type="domain" description="Haemolysin-type calcium binding-related" evidence="4">
    <location>
        <begin position="637"/>
        <end position="672"/>
    </location>
</feature>
<dbReference type="InterPro" id="IPR010566">
    <property type="entry name" value="Haemolys_ca-bd"/>
</dbReference>
<dbReference type="Pfam" id="PF00353">
    <property type="entry name" value="HemolysinCabind"/>
    <property type="match status" value="7"/>
</dbReference>
<keyword evidence="3" id="KW-0106">Calcium</keyword>
<dbReference type="Proteomes" id="UP001268089">
    <property type="component" value="Unassembled WGS sequence"/>
</dbReference>
<dbReference type="PANTHER" id="PTHR38340:SF1">
    <property type="entry name" value="S-LAYER PROTEIN"/>
    <property type="match status" value="1"/>
</dbReference>
<evidence type="ECO:0000256" key="2">
    <source>
        <dbReference type="ARBA" id="ARBA00022525"/>
    </source>
</evidence>